<evidence type="ECO:0000256" key="2">
    <source>
        <dbReference type="ARBA" id="ARBA00001913"/>
    </source>
</evidence>
<comment type="catalytic activity">
    <reaction evidence="1">
        <text>a 1,2-diacyl-sn-glycero-3-phosphocholine + H2O = a 1-acyl-sn-glycero-3-phosphocholine + a fatty acid + H(+)</text>
        <dbReference type="Rhea" id="RHEA:15801"/>
        <dbReference type="ChEBI" id="CHEBI:15377"/>
        <dbReference type="ChEBI" id="CHEBI:15378"/>
        <dbReference type="ChEBI" id="CHEBI:28868"/>
        <dbReference type="ChEBI" id="CHEBI:57643"/>
        <dbReference type="ChEBI" id="CHEBI:58168"/>
        <dbReference type="EC" id="3.1.1.4"/>
    </reaction>
</comment>
<dbReference type="Pfam" id="PF05826">
    <property type="entry name" value="Phospholip_A2_2"/>
    <property type="match status" value="1"/>
</dbReference>
<dbReference type="InterPro" id="IPR016090">
    <property type="entry name" value="PLA2-like_dom"/>
</dbReference>
<dbReference type="Proteomes" id="UP001321473">
    <property type="component" value="Unassembled WGS sequence"/>
</dbReference>
<evidence type="ECO:0000256" key="4">
    <source>
        <dbReference type="ARBA" id="ARBA00022837"/>
    </source>
</evidence>
<feature type="domain" description="Phospholipase A2-like central" evidence="7">
    <location>
        <begin position="121"/>
        <end position="201"/>
    </location>
</feature>
<protein>
    <recommendedName>
        <fullName evidence="7">Phospholipase A2-like central domain-containing protein</fullName>
    </recommendedName>
</protein>
<evidence type="ECO:0000256" key="3">
    <source>
        <dbReference type="ARBA" id="ARBA00022801"/>
    </source>
</evidence>
<keyword evidence="4" id="KW-0106">Calcium</keyword>
<dbReference type="PANTHER" id="PTHR12253">
    <property type="entry name" value="RH14732P"/>
    <property type="match status" value="1"/>
</dbReference>
<evidence type="ECO:0000259" key="7">
    <source>
        <dbReference type="Pfam" id="PF05826"/>
    </source>
</evidence>
<keyword evidence="3" id="KW-0378">Hydrolase</keyword>
<keyword evidence="5" id="KW-0442">Lipid degradation</keyword>
<dbReference type="SUPFAM" id="SSF48619">
    <property type="entry name" value="Phospholipase A2, PLA2"/>
    <property type="match status" value="1"/>
</dbReference>
<evidence type="ECO:0000256" key="1">
    <source>
        <dbReference type="ARBA" id="ARBA00001604"/>
    </source>
</evidence>
<dbReference type="GO" id="GO:0016042">
    <property type="term" value="P:lipid catabolic process"/>
    <property type="evidence" value="ECO:0007669"/>
    <property type="project" value="UniProtKB-KW"/>
</dbReference>
<proteinExistence type="predicted"/>
<dbReference type="EMBL" id="JARKHS020020504">
    <property type="protein sequence ID" value="KAK8770830.1"/>
    <property type="molecule type" value="Genomic_DNA"/>
</dbReference>
<reference evidence="8 9" key="1">
    <citation type="journal article" date="2023" name="Arcadia Sci">
        <title>De novo assembly of a long-read Amblyomma americanum tick genome.</title>
        <authorList>
            <person name="Chou S."/>
            <person name="Poskanzer K.E."/>
            <person name="Rollins M."/>
            <person name="Thuy-Boun P.S."/>
        </authorList>
    </citation>
    <scope>NUCLEOTIDE SEQUENCE [LARGE SCALE GENOMIC DNA]</scope>
    <source>
        <strain evidence="8">F_SG_1</strain>
        <tissue evidence="8">Salivary glands</tissue>
    </source>
</reference>
<evidence type="ECO:0000313" key="9">
    <source>
        <dbReference type="Proteomes" id="UP001321473"/>
    </source>
</evidence>
<evidence type="ECO:0000256" key="6">
    <source>
        <dbReference type="ARBA" id="ARBA00023098"/>
    </source>
</evidence>
<accession>A0AAQ4E838</accession>
<organism evidence="8 9">
    <name type="scientific">Amblyomma americanum</name>
    <name type="common">Lone star tick</name>
    <dbReference type="NCBI Taxonomy" id="6943"/>
    <lineage>
        <taxon>Eukaryota</taxon>
        <taxon>Metazoa</taxon>
        <taxon>Ecdysozoa</taxon>
        <taxon>Arthropoda</taxon>
        <taxon>Chelicerata</taxon>
        <taxon>Arachnida</taxon>
        <taxon>Acari</taxon>
        <taxon>Parasitiformes</taxon>
        <taxon>Ixodida</taxon>
        <taxon>Ixodoidea</taxon>
        <taxon>Ixodidae</taxon>
        <taxon>Amblyomminae</taxon>
        <taxon>Amblyomma</taxon>
    </lineage>
</organism>
<evidence type="ECO:0000256" key="5">
    <source>
        <dbReference type="ARBA" id="ARBA00022963"/>
    </source>
</evidence>
<gene>
    <name evidence="8" type="ORF">V5799_012706</name>
</gene>
<comment type="cofactor">
    <cofactor evidence="2">
        <name>Ca(2+)</name>
        <dbReference type="ChEBI" id="CHEBI:29108"/>
    </cofactor>
</comment>
<keyword evidence="9" id="KW-1185">Reference proteome</keyword>
<comment type="caution">
    <text evidence="8">The sequence shown here is derived from an EMBL/GenBank/DDBJ whole genome shotgun (WGS) entry which is preliminary data.</text>
</comment>
<name>A0AAQ4E838_AMBAM</name>
<sequence length="212" mass="23679">MSDDLNSTPLISVEPRIVTDIHSGGHRLAEVSEDKNTDEVVSCNLLGDENLIQKILNVIPAEQVTNVSTEEMNQLINACTNLQQMTNESSILGTSGDTLHSLAIFPALQGQNGVELATWRRNDDVGPATDTDRCCRDPDMSNDYIGALQTEHNITNHRLYTMLNYADDRKFYNSQLNDSSDTSVAVGTMYFNVLKTQYFEYDYHTSCTDNDL</sequence>
<dbReference type="Gene3D" id="1.20.90.10">
    <property type="entry name" value="Phospholipase A2 domain"/>
    <property type="match status" value="1"/>
</dbReference>
<keyword evidence="6" id="KW-0443">Lipid metabolism</keyword>
<dbReference type="GO" id="GO:0004623">
    <property type="term" value="F:phospholipase A2 activity"/>
    <property type="evidence" value="ECO:0007669"/>
    <property type="project" value="UniProtKB-EC"/>
</dbReference>
<dbReference type="AlphaFoldDB" id="A0AAQ4E838"/>
<dbReference type="InterPro" id="IPR036444">
    <property type="entry name" value="PLipase_A2_dom_sf"/>
</dbReference>
<dbReference type="GO" id="GO:0050482">
    <property type="term" value="P:arachidonate secretion"/>
    <property type="evidence" value="ECO:0007669"/>
    <property type="project" value="InterPro"/>
</dbReference>
<evidence type="ECO:0000313" key="8">
    <source>
        <dbReference type="EMBL" id="KAK8770830.1"/>
    </source>
</evidence>
<dbReference type="GO" id="GO:0006644">
    <property type="term" value="P:phospholipid metabolic process"/>
    <property type="evidence" value="ECO:0007669"/>
    <property type="project" value="InterPro"/>
</dbReference>